<dbReference type="AlphaFoldDB" id="A0A085U0F3"/>
<gene>
    <name evidence="2" type="ORF">DW2_04039</name>
</gene>
<dbReference type="PATRIC" id="fig|1317124.6.peg.820"/>
<comment type="caution">
    <text evidence="2">The sequence shown here is derived from an EMBL/GenBank/DDBJ whole genome shotgun (WGS) entry which is preliminary data.</text>
</comment>
<accession>A0A085U0F3</accession>
<proteinExistence type="predicted"/>
<dbReference type="Proteomes" id="UP000028607">
    <property type="component" value="Unassembled WGS sequence"/>
</dbReference>
<dbReference type="Pfam" id="PF20135">
    <property type="entry name" value="DUF6525"/>
    <property type="match status" value="1"/>
</dbReference>
<feature type="compositionally biased region" description="Basic and acidic residues" evidence="1">
    <location>
        <begin position="83"/>
        <end position="93"/>
    </location>
</feature>
<keyword evidence="3" id="KW-1185">Reference proteome</keyword>
<dbReference type="STRING" id="1317124.DW2_04039"/>
<dbReference type="eggNOG" id="ENOG50332AH">
    <property type="taxonomic scope" value="Bacteria"/>
</dbReference>
<feature type="region of interest" description="Disordered" evidence="1">
    <location>
        <begin position="63"/>
        <end position="93"/>
    </location>
</feature>
<evidence type="ECO:0000313" key="2">
    <source>
        <dbReference type="EMBL" id="KFE36450.1"/>
    </source>
</evidence>
<dbReference type="EMBL" id="AQRC01000002">
    <property type="protein sequence ID" value="KFE36450.1"/>
    <property type="molecule type" value="Genomic_DNA"/>
</dbReference>
<reference evidence="3" key="1">
    <citation type="submission" date="2013-04" db="EMBL/GenBank/DDBJ databases">
        <title>Thioclava sp. 13D2W-2 Genome Sequencing.</title>
        <authorList>
            <person name="Lai Q."/>
            <person name="Li G."/>
            <person name="Shao Z."/>
        </authorList>
    </citation>
    <scope>NUCLEOTIDE SEQUENCE [LARGE SCALE GENOMIC DNA]</scope>
    <source>
        <strain evidence="3">13D2W-2</strain>
    </source>
</reference>
<evidence type="ECO:0000313" key="3">
    <source>
        <dbReference type="Proteomes" id="UP000028607"/>
    </source>
</evidence>
<dbReference type="InterPro" id="IPR045386">
    <property type="entry name" value="DUF6525"/>
</dbReference>
<evidence type="ECO:0000256" key="1">
    <source>
        <dbReference type="SAM" id="MobiDB-lite"/>
    </source>
</evidence>
<protein>
    <submittedName>
        <fullName evidence="2">Uncharacterized protein</fullName>
    </submittedName>
</protein>
<organism evidence="2 3">
    <name type="scientific">Thioclava atlantica</name>
    <dbReference type="NCBI Taxonomy" id="1317124"/>
    <lineage>
        <taxon>Bacteria</taxon>
        <taxon>Pseudomonadati</taxon>
        <taxon>Pseudomonadota</taxon>
        <taxon>Alphaproteobacteria</taxon>
        <taxon>Rhodobacterales</taxon>
        <taxon>Paracoccaceae</taxon>
        <taxon>Thioclava</taxon>
    </lineage>
</organism>
<name>A0A085U0F3_9RHOB</name>
<dbReference type="OrthoDB" id="7658988at2"/>
<reference evidence="2 3" key="2">
    <citation type="journal article" date="2015" name="Antonie Van Leeuwenhoek">
        <title>Thioclava indica sp. nov., isolated from surface seawater of the Indian Ocean.</title>
        <authorList>
            <person name="Liu Y."/>
            <person name="Lai Q."/>
            <person name="Du J."/>
            <person name="Xu H."/>
            <person name="Jiang L."/>
            <person name="Shao Z."/>
        </authorList>
    </citation>
    <scope>NUCLEOTIDE SEQUENCE [LARGE SCALE GENOMIC DNA]</scope>
    <source>
        <strain evidence="2 3">13D2W-2</strain>
    </source>
</reference>
<feature type="compositionally biased region" description="Basic and acidic residues" evidence="1">
    <location>
        <begin position="63"/>
        <end position="72"/>
    </location>
</feature>
<sequence length="93" mass="10251">MRKRARSDPMAAYDRLPSAARAWVARAALPWSAVSVARIWARALRETESVDAALARLDSAEARTLERDRMDRSGGCVEGESGSARERRAAPPR</sequence>